<evidence type="ECO:0000313" key="6">
    <source>
        <dbReference type="Proteomes" id="UP000030748"/>
    </source>
</evidence>
<dbReference type="InterPro" id="IPR027356">
    <property type="entry name" value="NPH3_dom"/>
</dbReference>
<evidence type="ECO:0000259" key="4">
    <source>
        <dbReference type="PROSITE" id="PS51649"/>
    </source>
</evidence>
<dbReference type="OMA" id="DCWFDDA"/>
<dbReference type="Proteomes" id="UP000030748">
    <property type="component" value="Unassembled WGS sequence"/>
</dbReference>
<gene>
    <name evidence="5" type="ORF">MIMGU_mgv1a027051mg</name>
</gene>
<evidence type="ECO:0000313" key="5">
    <source>
        <dbReference type="EMBL" id="EYU21595.1"/>
    </source>
</evidence>
<keyword evidence="6" id="KW-1185">Reference proteome</keyword>
<dbReference type="EMBL" id="KI632223">
    <property type="protein sequence ID" value="EYU21595.1"/>
    <property type="molecule type" value="Genomic_DNA"/>
</dbReference>
<organism evidence="5 6">
    <name type="scientific">Erythranthe guttata</name>
    <name type="common">Yellow monkey flower</name>
    <name type="synonym">Mimulus guttatus</name>
    <dbReference type="NCBI Taxonomy" id="4155"/>
    <lineage>
        <taxon>Eukaryota</taxon>
        <taxon>Viridiplantae</taxon>
        <taxon>Streptophyta</taxon>
        <taxon>Embryophyta</taxon>
        <taxon>Tracheophyta</taxon>
        <taxon>Spermatophyta</taxon>
        <taxon>Magnoliopsida</taxon>
        <taxon>eudicotyledons</taxon>
        <taxon>Gunneridae</taxon>
        <taxon>Pentapetalae</taxon>
        <taxon>asterids</taxon>
        <taxon>lamiids</taxon>
        <taxon>Lamiales</taxon>
        <taxon>Phrymaceae</taxon>
        <taxon>Erythranthe</taxon>
    </lineage>
</organism>
<feature type="domain" description="NPH3" evidence="4">
    <location>
        <begin position="23"/>
        <end position="298"/>
    </location>
</feature>
<evidence type="ECO:0000256" key="1">
    <source>
        <dbReference type="ARBA" id="ARBA00022786"/>
    </source>
</evidence>
<protein>
    <recommendedName>
        <fullName evidence="4">NPH3 domain-containing protein</fullName>
    </recommendedName>
</protein>
<evidence type="ECO:0000256" key="2">
    <source>
        <dbReference type="PROSITE-ProRule" id="PRU00982"/>
    </source>
</evidence>
<keyword evidence="3" id="KW-0175">Coiled coil</keyword>
<accession>A0A022Q507</accession>
<sequence>MQNLGGLPESVALSGKLTSFAAECWFNDACVSDTDYFIKILSGLQGKGVRPDLIGSIIAHYASKRLPDLSGDRAALTGPVGPTGDDSPESLTASWVKKKLFIETLIGILPPEKDSIPCNFLLRVLRVANMAGVGPAFRSDLESRVSRQLDGATLEELMIPSFSHTSTTLLDFELVVRLVNGFVNSEDVSRGGAALMKVAKLVDLYLAEAAVDSNLGLTEFVDLAGALPSHARSTDDGIYRAIDTYLKAHPGLTKQERKRVWGLIESRKLSAEASHHAAQNERLPVRAVIQVLLSEQNKIVKNIDWSGSLIGARSPGMFGLDGPARCVSKRETITQMEIKRLKEDVLVLQCQCMNMEKQIEKLLEKKKKGYNFSWKKLWNVK</sequence>
<dbReference type="PhylomeDB" id="A0A022Q507"/>
<evidence type="ECO:0000256" key="3">
    <source>
        <dbReference type="SAM" id="Coils"/>
    </source>
</evidence>
<dbReference type="InterPro" id="IPR043454">
    <property type="entry name" value="NPH3/RPT2-like"/>
</dbReference>
<dbReference type="AlphaFoldDB" id="A0A022Q507"/>
<feature type="coiled-coil region" evidence="3">
    <location>
        <begin position="338"/>
        <end position="365"/>
    </location>
</feature>
<dbReference type="PROSITE" id="PS51649">
    <property type="entry name" value="NPH3"/>
    <property type="match status" value="1"/>
</dbReference>
<reference evidence="5 6" key="1">
    <citation type="journal article" date="2013" name="Proc. Natl. Acad. Sci. U.S.A.">
        <title>Fine-scale variation in meiotic recombination in Mimulus inferred from population shotgun sequencing.</title>
        <authorList>
            <person name="Hellsten U."/>
            <person name="Wright K.M."/>
            <person name="Jenkins J."/>
            <person name="Shu S."/>
            <person name="Yuan Y."/>
            <person name="Wessler S.R."/>
            <person name="Schmutz J."/>
            <person name="Willis J.H."/>
            <person name="Rokhsar D.S."/>
        </authorList>
    </citation>
    <scope>NUCLEOTIDE SEQUENCE [LARGE SCALE GENOMIC DNA]</scope>
    <source>
        <strain evidence="6">cv. DUN x IM62</strain>
    </source>
</reference>
<comment type="similarity">
    <text evidence="2">Belongs to the NPH3 family.</text>
</comment>
<dbReference type="KEGG" id="egt:105975648"/>
<dbReference type="Pfam" id="PF03000">
    <property type="entry name" value="NPH3"/>
    <property type="match status" value="1"/>
</dbReference>
<dbReference type="PANTHER" id="PTHR32370">
    <property type="entry name" value="OS12G0117600 PROTEIN"/>
    <property type="match status" value="1"/>
</dbReference>
<dbReference type="STRING" id="4155.A0A022Q507"/>
<keyword evidence="1" id="KW-0833">Ubl conjugation pathway</keyword>
<name>A0A022Q507_ERYGU</name>
<dbReference type="OrthoDB" id="680561at2759"/>
<proteinExistence type="inferred from homology"/>
<dbReference type="eggNOG" id="ENOG502QR49">
    <property type="taxonomic scope" value="Eukaryota"/>
</dbReference>
<dbReference type="GO" id="GO:0016567">
    <property type="term" value="P:protein ubiquitination"/>
    <property type="evidence" value="ECO:0007669"/>
    <property type="project" value="UniProtKB-UniPathway"/>
</dbReference>
<dbReference type="UniPathway" id="UPA00143"/>